<proteinExistence type="predicted"/>
<accession>A0A409XSC3</accession>
<evidence type="ECO:0000313" key="2">
    <source>
        <dbReference type="EMBL" id="PPQ93601.1"/>
    </source>
</evidence>
<sequence length="118" mass="12930">MSILQAYQYFLNYKRDSLLRKLTVLAVFIQGTFLYILGGSHTICSYKLITYDELAALSGGTGVATARGDDSCMYANSILAIFNAKSRLKKKVEASAEFHLSRSIMFGDVGNNSDTPNG</sequence>
<dbReference type="EMBL" id="NHYD01000685">
    <property type="protein sequence ID" value="PPQ93601.1"/>
    <property type="molecule type" value="Genomic_DNA"/>
</dbReference>
<feature type="transmembrane region" description="Helical" evidence="1">
    <location>
        <begin position="21"/>
        <end position="38"/>
    </location>
</feature>
<keyword evidence="1" id="KW-0472">Membrane</keyword>
<dbReference type="InParanoid" id="A0A409XSC3"/>
<comment type="caution">
    <text evidence="2">The sequence shown here is derived from an EMBL/GenBank/DDBJ whole genome shotgun (WGS) entry which is preliminary data.</text>
</comment>
<protein>
    <submittedName>
        <fullName evidence="2">Uncharacterized protein</fullName>
    </submittedName>
</protein>
<dbReference type="Proteomes" id="UP000283269">
    <property type="component" value="Unassembled WGS sequence"/>
</dbReference>
<evidence type="ECO:0000313" key="3">
    <source>
        <dbReference type="Proteomes" id="UP000283269"/>
    </source>
</evidence>
<name>A0A409XSC3_PSICY</name>
<dbReference type="AlphaFoldDB" id="A0A409XSC3"/>
<reference evidence="2 3" key="1">
    <citation type="journal article" date="2018" name="Evol. Lett.">
        <title>Horizontal gene cluster transfer increased hallucinogenic mushroom diversity.</title>
        <authorList>
            <person name="Reynolds H.T."/>
            <person name="Vijayakumar V."/>
            <person name="Gluck-Thaler E."/>
            <person name="Korotkin H.B."/>
            <person name="Matheny P.B."/>
            <person name="Slot J.C."/>
        </authorList>
    </citation>
    <scope>NUCLEOTIDE SEQUENCE [LARGE SCALE GENOMIC DNA]</scope>
    <source>
        <strain evidence="2 3">2631</strain>
    </source>
</reference>
<evidence type="ECO:0000256" key="1">
    <source>
        <dbReference type="SAM" id="Phobius"/>
    </source>
</evidence>
<keyword evidence="1" id="KW-0812">Transmembrane</keyword>
<keyword evidence="3" id="KW-1185">Reference proteome</keyword>
<gene>
    <name evidence="2" type="ORF">CVT25_005481</name>
</gene>
<organism evidence="2 3">
    <name type="scientific">Psilocybe cyanescens</name>
    <dbReference type="NCBI Taxonomy" id="93625"/>
    <lineage>
        <taxon>Eukaryota</taxon>
        <taxon>Fungi</taxon>
        <taxon>Dikarya</taxon>
        <taxon>Basidiomycota</taxon>
        <taxon>Agaricomycotina</taxon>
        <taxon>Agaricomycetes</taxon>
        <taxon>Agaricomycetidae</taxon>
        <taxon>Agaricales</taxon>
        <taxon>Agaricineae</taxon>
        <taxon>Strophariaceae</taxon>
        <taxon>Psilocybe</taxon>
    </lineage>
</organism>
<keyword evidence="1" id="KW-1133">Transmembrane helix</keyword>